<evidence type="ECO:0000313" key="1">
    <source>
        <dbReference type="EMBL" id="KAG8199432.1"/>
    </source>
</evidence>
<reference evidence="1 2" key="1">
    <citation type="journal article" date="2022" name="Nat. Ecol. Evol.">
        <title>A masculinizing supergene underlies an exaggerated male reproductive morph in a spider.</title>
        <authorList>
            <person name="Hendrickx F."/>
            <person name="De Corte Z."/>
            <person name="Sonet G."/>
            <person name="Van Belleghem S.M."/>
            <person name="Kostlbacher S."/>
            <person name="Vangestel C."/>
        </authorList>
    </citation>
    <scope>NUCLEOTIDE SEQUENCE [LARGE SCALE GENOMIC DNA]</scope>
    <source>
        <strain evidence="1">W744_W776</strain>
    </source>
</reference>
<organism evidence="1 2">
    <name type="scientific">Oedothorax gibbosus</name>
    <dbReference type="NCBI Taxonomy" id="931172"/>
    <lineage>
        <taxon>Eukaryota</taxon>
        <taxon>Metazoa</taxon>
        <taxon>Ecdysozoa</taxon>
        <taxon>Arthropoda</taxon>
        <taxon>Chelicerata</taxon>
        <taxon>Arachnida</taxon>
        <taxon>Araneae</taxon>
        <taxon>Araneomorphae</taxon>
        <taxon>Entelegynae</taxon>
        <taxon>Araneoidea</taxon>
        <taxon>Linyphiidae</taxon>
        <taxon>Erigoninae</taxon>
        <taxon>Oedothorax</taxon>
    </lineage>
</organism>
<gene>
    <name evidence="1" type="ORF">JTE90_000300</name>
</gene>
<keyword evidence="2" id="KW-1185">Reference proteome</keyword>
<dbReference type="AlphaFoldDB" id="A0AAV6VRY2"/>
<dbReference type="Proteomes" id="UP000827092">
    <property type="component" value="Unassembled WGS sequence"/>
</dbReference>
<accession>A0AAV6VRY2</accession>
<evidence type="ECO:0000313" key="2">
    <source>
        <dbReference type="Proteomes" id="UP000827092"/>
    </source>
</evidence>
<proteinExistence type="predicted"/>
<sequence>MGVNGAYPEGKAMLMMDNVDGISIIPVKNKTRSKPPWASRFFSKSQAQKERKTPLEAFPPEAQLTGEYEKKELRLEKYPPTSLAETHPFQLVDYLISIKLHISTITPKDLDCYIAETTAASIYSDICLCITCQRSYLNSHVI</sequence>
<name>A0AAV6VRY2_9ARAC</name>
<protein>
    <submittedName>
        <fullName evidence="1">Uncharacterized protein</fullName>
    </submittedName>
</protein>
<dbReference type="EMBL" id="JAFNEN010000027">
    <property type="protein sequence ID" value="KAG8199432.1"/>
    <property type="molecule type" value="Genomic_DNA"/>
</dbReference>
<comment type="caution">
    <text evidence="1">The sequence shown here is derived from an EMBL/GenBank/DDBJ whole genome shotgun (WGS) entry which is preliminary data.</text>
</comment>